<feature type="domain" description="ABC transmembrane type-1" evidence="9">
    <location>
        <begin position="76"/>
        <end position="264"/>
    </location>
</feature>
<dbReference type="GO" id="GO:0005886">
    <property type="term" value="C:plasma membrane"/>
    <property type="evidence" value="ECO:0007669"/>
    <property type="project" value="UniProtKB-SubCell"/>
</dbReference>
<evidence type="ECO:0000313" key="10">
    <source>
        <dbReference type="EMBL" id="OQW85965.1"/>
    </source>
</evidence>
<feature type="transmembrane region" description="Helical" evidence="8">
    <location>
        <begin position="200"/>
        <end position="223"/>
    </location>
</feature>
<feature type="transmembrane region" description="Helical" evidence="8">
    <location>
        <begin position="75"/>
        <end position="99"/>
    </location>
</feature>
<comment type="caution">
    <text evidence="10">The sequence shown here is derived from an EMBL/GenBank/DDBJ whole genome shotgun (WGS) entry which is preliminary data.</text>
</comment>
<evidence type="ECO:0000256" key="2">
    <source>
        <dbReference type="ARBA" id="ARBA00007069"/>
    </source>
</evidence>
<proteinExistence type="inferred from homology"/>
<feature type="transmembrane region" description="Helical" evidence="8">
    <location>
        <begin position="20"/>
        <end position="44"/>
    </location>
</feature>
<evidence type="ECO:0000256" key="1">
    <source>
        <dbReference type="ARBA" id="ARBA00004651"/>
    </source>
</evidence>
<evidence type="ECO:0000256" key="8">
    <source>
        <dbReference type="RuleBase" id="RU363032"/>
    </source>
</evidence>
<dbReference type="PANTHER" id="PTHR43848:SF2">
    <property type="entry name" value="PUTRESCINE TRANSPORT SYSTEM PERMEASE PROTEIN POTI"/>
    <property type="match status" value="1"/>
</dbReference>
<name>A0A1W9KP87_9BURK</name>
<evidence type="ECO:0000256" key="4">
    <source>
        <dbReference type="ARBA" id="ARBA00022475"/>
    </source>
</evidence>
<keyword evidence="5 8" id="KW-0812">Transmembrane</keyword>
<evidence type="ECO:0000256" key="5">
    <source>
        <dbReference type="ARBA" id="ARBA00022692"/>
    </source>
</evidence>
<dbReference type="SUPFAM" id="SSF161098">
    <property type="entry name" value="MetI-like"/>
    <property type="match status" value="1"/>
</dbReference>
<dbReference type="AlphaFoldDB" id="A0A1W9KP87"/>
<evidence type="ECO:0000259" key="9">
    <source>
        <dbReference type="PROSITE" id="PS50928"/>
    </source>
</evidence>
<keyword evidence="7 8" id="KW-0472">Membrane</keyword>
<reference evidence="10 11" key="1">
    <citation type="submission" date="2017-01" db="EMBL/GenBank/DDBJ databases">
        <title>Novel large sulfur bacteria in the metagenomes of groundwater-fed chemosynthetic microbial mats in the Lake Huron basin.</title>
        <authorList>
            <person name="Sharrar A.M."/>
            <person name="Flood B.E."/>
            <person name="Bailey J.V."/>
            <person name="Jones D.S."/>
            <person name="Biddanda B."/>
            <person name="Ruberg S.A."/>
            <person name="Marcus D.N."/>
            <person name="Dick G.J."/>
        </authorList>
    </citation>
    <scope>NUCLEOTIDE SEQUENCE [LARGE SCALE GENOMIC DNA]</scope>
    <source>
        <strain evidence="10">A7</strain>
    </source>
</reference>
<protein>
    <submittedName>
        <fullName evidence="10">Spermidine/putrescine ABC transporter permease</fullName>
    </submittedName>
</protein>
<evidence type="ECO:0000256" key="3">
    <source>
        <dbReference type="ARBA" id="ARBA00022448"/>
    </source>
</evidence>
<keyword evidence="6 8" id="KW-1133">Transmembrane helix</keyword>
<feature type="transmembrane region" description="Helical" evidence="8">
    <location>
        <begin position="111"/>
        <end position="132"/>
    </location>
</feature>
<accession>A0A1W9KP87</accession>
<dbReference type="EMBL" id="MTEI01000027">
    <property type="protein sequence ID" value="OQW85965.1"/>
    <property type="molecule type" value="Genomic_DNA"/>
</dbReference>
<evidence type="ECO:0000256" key="7">
    <source>
        <dbReference type="ARBA" id="ARBA00023136"/>
    </source>
</evidence>
<dbReference type="CDD" id="cd06261">
    <property type="entry name" value="TM_PBP2"/>
    <property type="match status" value="1"/>
</dbReference>
<keyword evidence="4" id="KW-1003">Cell membrane</keyword>
<dbReference type="Pfam" id="PF00528">
    <property type="entry name" value="BPD_transp_1"/>
    <property type="match status" value="1"/>
</dbReference>
<evidence type="ECO:0000313" key="11">
    <source>
        <dbReference type="Proteomes" id="UP000192505"/>
    </source>
</evidence>
<dbReference type="InterPro" id="IPR000515">
    <property type="entry name" value="MetI-like"/>
</dbReference>
<dbReference type="PANTHER" id="PTHR43848">
    <property type="entry name" value="PUTRESCINE TRANSPORT SYSTEM PERMEASE PROTEIN POTI"/>
    <property type="match status" value="1"/>
</dbReference>
<gene>
    <name evidence="10" type="ORF">BWK72_19635</name>
</gene>
<dbReference type="Gene3D" id="1.10.3720.10">
    <property type="entry name" value="MetI-like"/>
    <property type="match status" value="1"/>
</dbReference>
<dbReference type="PROSITE" id="PS50928">
    <property type="entry name" value="ABC_TM1"/>
    <property type="match status" value="1"/>
</dbReference>
<organism evidence="10 11">
    <name type="scientific">Rhodoferax ferrireducens</name>
    <dbReference type="NCBI Taxonomy" id="192843"/>
    <lineage>
        <taxon>Bacteria</taxon>
        <taxon>Pseudomonadati</taxon>
        <taxon>Pseudomonadota</taxon>
        <taxon>Betaproteobacteria</taxon>
        <taxon>Burkholderiales</taxon>
        <taxon>Comamonadaceae</taxon>
        <taxon>Rhodoferax</taxon>
    </lineage>
</organism>
<comment type="subcellular location">
    <subcellularLocation>
        <location evidence="1 8">Cell membrane</location>
        <topology evidence="1 8">Multi-pass membrane protein</topology>
    </subcellularLocation>
</comment>
<keyword evidence="3 8" id="KW-0813">Transport</keyword>
<sequence length="278" mass="30166">MRSESNPRPFRARLPSGVAVLRTAAYAGLVLLHLPLVFIALYAFNSDDSGYSFPLNGLTLRWFARAWERTDIHEAIALSLSVAAMATLVAMVLGTLTAAALNRERFFGKNAFTTLLIMPIALPGIVTGIALLATFKLMDVNPGFWTIVVGHATFCVVIVHNNVVARLRRLPGRLIEASMDLGADTLTTLRYIILPQLSTALLAGGILAFALSVDELIVTTFTAGSDKTLPIWLLSQLSRPREVAITNVVALLVMLITMPLILLAWRFTRDGDANPGGR</sequence>
<evidence type="ECO:0000256" key="6">
    <source>
        <dbReference type="ARBA" id="ARBA00022989"/>
    </source>
</evidence>
<dbReference type="InterPro" id="IPR051789">
    <property type="entry name" value="Bact_Polyamine_Transport"/>
</dbReference>
<feature type="transmembrane region" description="Helical" evidence="8">
    <location>
        <begin position="243"/>
        <end position="265"/>
    </location>
</feature>
<dbReference type="InterPro" id="IPR035906">
    <property type="entry name" value="MetI-like_sf"/>
</dbReference>
<dbReference type="Proteomes" id="UP000192505">
    <property type="component" value="Unassembled WGS sequence"/>
</dbReference>
<feature type="transmembrane region" description="Helical" evidence="8">
    <location>
        <begin position="144"/>
        <end position="164"/>
    </location>
</feature>
<dbReference type="GO" id="GO:0055085">
    <property type="term" value="P:transmembrane transport"/>
    <property type="evidence" value="ECO:0007669"/>
    <property type="project" value="InterPro"/>
</dbReference>
<comment type="similarity">
    <text evidence="2">Belongs to the binding-protein-dependent transport system permease family. CysTW subfamily.</text>
</comment>